<protein>
    <recommendedName>
        <fullName evidence="11">G-protein coupled receptors family 1 profile domain-containing protein</fullName>
    </recommendedName>
</protein>
<evidence type="ECO:0000256" key="1">
    <source>
        <dbReference type="ARBA" id="ARBA00004651"/>
    </source>
</evidence>
<dbReference type="OrthoDB" id="5959563at2759"/>
<feature type="transmembrane region" description="Helical" evidence="10">
    <location>
        <begin position="277"/>
        <end position="297"/>
    </location>
</feature>
<dbReference type="Pfam" id="PF00001">
    <property type="entry name" value="7tm_1"/>
    <property type="match status" value="1"/>
</dbReference>
<feature type="domain" description="G-protein coupled receptors family 1 profile" evidence="11">
    <location>
        <begin position="40"/>
        <end position="294"/>
    </location>
</feature>
<keyword evidence="7" id="KW-0675">Receptor</keyword>
<reference evidence="12" key="1">
    <citation type="submission" date="2021-01" db="UniProtKB">
        <authorList>
            <consortium name="EnsemblMetazoa"/>
        </authorList>
    </citation>
    <scope>IDENTIFICATION</scope>
</reference>
<keyword evidence="8" id="KW-0325">Glycoprotein</keyword>
<comment type="subcellular location">
    <subcellularLocation>
        <location evidence="1">Cell membrane</location>
        <topology evidence="1">Multi-pass membrane protein</topology>
    </subcellularLocation>
</comment>
<evidence type="ECO:0000256" key="8">
    <source>
        <dbReference type="ARBA" id="ARBA00023180"/>
    </source>
</evidence>
<dbReference type="RefSeq" id="XP_066936660.1">
    <property type="nucleotide sequence ID" value="XM_067080559.1"/>
</dbReference>
<keyword evidence="2" id="KW-1003">Cell membrane</keyword>
<feature type="transmembrane region" description="Helical" evidence="10">
    <location>
        <begin position="61"/>
        <end position="83"/>
    </location>
</feature>
<keyword evidence="6 10" id="KW-0472">Membrane</keyword>
<dbReference type="SUPFAM" id="SSF81321">
    <property type="entry name" value="Family A G protein-coupled receptor-like"/>
    <property type="match status" value="1"/>
</dbReference>
<feature type="transmembrane region" description="Helical" evidence="10">
    <location>
        <begin position="95"/>
        <end position="117"/>
    </location>
</feature>
<feature type="transmembrane region" description="Helical" evidence="10">
    <location>
        <begin position="170"/>
        <end position="198"/>
    </location>
</feature>
<dbReference type="Gene3D" id="1.20.1070.10">
    <property type="entry name" value="Rhodopsin 7-helix transmembrane proteins"/>
    <property type="match status" value="1"/>
</dbReference>
<keyword evidence="9" id="KW-0807">Transducer</keyword>
<dbReference type="SMART" id="SM01381">
    <property type="entry name" value="7TM_GPCR_Srsx"/>
    <property type="match status" value="1"/>
</dbReference>
<accession>A0A7M5WT85</accession>
<keyword evidence="3 10" id="KW-0812">Transmembrane</keyword>
<evidence type="ECO:0000256" key="5">
    <source>
        <dbReference type="ARBA" id="ARBA00023040"/>
    </source>
</evidence>
<evidence type="ECO:0000256" key="10">
    <source>
        <dbReference type="SAM" id="Phobius"/>
    </source>
</evidence>
<dbReference type="GO" id="GO:0005886">
    <property type="term" value="C:plasma membrane"/>
    <property type="evidence" value="ECO:0007669"/>
    <property type="project" value="UniProtKB-SubCell"/>
</dbReference>
<dbReference type="PANTHER" id="PTHR24246:SF27">
    <property type="entry name" value="ADENOSINE RECEPTOR, ISOFORM A"/>
    <property type="match status" value="1"/>
</dbReference>
<evidence type="ECO:0000313" key="13">
    <source>
        <dbReference type="Proteomes" id="UP000594262"/>
    </source>
</evidence>
<feature type="transmembrane region" description="Helical" evidence="10">
    <location>
        <begin position="28"/>
        <end position="49"/>
    </location>
</feature>
<organism evidence="12 13">
    <name type="scientific">Clytia hemisphaerica</name>
    <dbReference type="NCBI Taxonomy" id="252671"/>
    <lineage>
        <taxon>Eukaryota</taxon>
        <taxon>Metazoa</taxon>
        <taxon>Cnidaria</taxon>
        <taxon>Hydrozoa</taxon>
        <taxon>Hydroidolina</taxon>
        <taxon>Leptothecata</taxon>
        <taxon>Obeliida</taxon>
        <taxon>Clytiidae</taxon>
        <taxon>Clytia</taxon>
    </lineage>
</organism>
<evidence type="ECO:0000256" key="7">
    <source>
        <dbReference type="ARBA" id="ARBA00023170"/>
    </source>
</evidence>
<dbReference type="GeneID" id="136824577"/>
<evidence type="ECO:0000313" key="12">
    <source>
        <dbReference type="EnsemblMetazoa" id="CLYHEMP012779.1"/>
    </source>
</evidence>
<dbReference type="AlphaFoldDB" id="A0A7M5WT85"/>
<evidence type="ECO:0000256" key="6">
    <source>
        <dbReference type="ARBA" id="ARBA00023136"/>
    </source>
</evidence>
<evidence type="ECO:0000256" key="3">
    <source>
        <dbReference type="ARBA" id="ARBA00022692"/>
    </source>
</evidence>
<dbReference type="PROSITE" id="PS50262">
    <property type="entry name" value="G_PROTEIN_RECEP_F1_2"/>
    <property type="match status" value="1"/>
</dbReference>
<dbReference type="EnsemblMetazoa" id="CLYHEMT012779.1">
    <property type="protein sequence ID" value="CLYHEMP012779.1"/>
    <property type="gene ID" value="CLYHEMG012779"/>
</dbReference>
<dbReference type="InterPro" id="IPR017452">
    <property type="entry name" value="GPCR_Rhodpsn_7TM"/>
</dbReference>
<evidence type="ECO:0000256" key="2">
    <source>
        <dbReference type="ARBA" id="ARBA00022475"/>
    </source>
</evidence>
<keyword evidence="5" id="KW-0297">G-protein coupled receptor</keyword>
<dbReference type="PANTHER" id="PTHR24246">
    <property type="entry name" value="OLFACTORY RECEPTOR AND ADENOSINE RECEPTOR"/>
    <property type="match status" value="1"/>
</dbReference>
<dbReference type="InterPro" id="IPR000276">
    <property type="entry name" value="GPCR_Rhodpsn"/>
</dbReference>
<feature type="transmembrane region" description="Helical" evidence="10">
    <location>
        <begin position="138"/>
        <end position="158"/>
    </location>
</feature>
<keyword evidence="4 10" id="KW-1133">Transmembrane helix</keyword>
<feature type="transmembrane region" description="Helical" evidence="10">
    <location>
        <begin position="236"/>
        <end position="257"/>
    </location>
</feature>
<evidence type="ECO:0000256" key="9">
    <source>
        <dbReference type="ARBA" id="ARBA00023224"/>
    </source>
</evidence>
<name>A0A7M5WT85_9CNID</name>
<dbReference type="Proteomes" id="UP000594262">
    <property type="component" value="Unplaced"/>
</dbReference>
<dbReference type="GO" id="GO:0004930">
    <property type="term" value="F:G protein-coupled receptor activity"/>
    <property type="evidence" value="ECO:0007669"/>
    <property type="project" value="UniProtKB-KW"/>
</dbReference>
<dbReference type="PRINTS" id="PR00237">
    <property type="entry name" value="GPCRRHODOPSN"/>
</dbReference>
<evidence type="ECO:0000256" key="4">
    <source>
        <dbReference type="ARBA" id="ARBA00022989"/>
    </source>
</evidence>
<proteinExistence type="predicted"/>
<evidence type="ECO:0000259" key="11">
    <source>
        <dbReference type="PROSITE" id="PS50262"/>
    </source>
</evidence>
<keyword evidence="13" id="KW-1185">Reference proteome</keyword>
<sequence>MVINTSSSNTTNTGIIPNNEWTFFSLQITGFFTFFVGFPTNLIIIYLVLRRRRLRNPTNYFVCSLAVADVLVLIWLLIWVLGIHNILSTVEVKKFIIPTIDIFLGVASIINVACVSADRGIAVVYPLRYEFILTKRRSVYAILFVWCYAFALLIAAFLRIRYQNETFYAVILYVGFMSYFVPVTIIVVSYSIIFLVIVRKLKSIRDLERVSNAVANQNGEQNDKKKRRRRKLLRELKVTANILLIVLPFTTGWSYFIGTHIYEHAYQTIIKNDAHNIAMIVIPWLLSGLNPIVYLLLNRSLRKAMVETVKKLCHDSASSMEDGSFFSTFSRRASSAIRRASAGFEEGGLLHVPKFLNRRRDSHTSASTPSRSSVDVTKEFNMNAHALYDVEESADKEKNSSVV</sequence>